<accession>A0A2G9RYZ6</accession>
<keyword evidence="3" id="KW-1185">Reference proteome</keyword>
<name>A0A2G9RYZ6_AQUCT</name>
<evidence type="ECO:0000256" key="1">
    <source>
        <dbReference type="SAM" id="MobiDB-lite"/>
    </source>
</evidence>
<reference evidence="3" key="1">
    <citation type="journal article" date="2017" name="Nat. Commun.">
        <title>The North American bullfrog draft genome provides insight into hormonal regulation of long noncoding RNA.</title>
        <authorList>
            <person name="Hammond S.A."/>
            <person name="Warren R.L."/>
            <person name="Vandervalk B.P."/>
            <person name="Kucuk E."/>
            <person name="Khan H."/>
            <person name="Gibb E.A."/>
            <person name="Pandoh P."/>
            <person name="Kirk H."/>
            <person name="Zhao Y."/>
            <person name="Jones M."/>
            <person name="Mungall A.J."/>
            <person name="Coope R."/>
            <person name="Pleasance S."/>
            <person name="Moore R.A."/>
            <person name="Holt R.A."/>
            <person name="Round J.M."/>
            <person name="Ohora S."/>
            <person name="Walle B.V."/>
            <person name="Veldhoen N."/>
            <person name="Helbing C.C."/>
            <person name="Birol I."/>
        </authorList>
    </citation>
    <scope>NUCLEOTIDE SEQUENCE [LARGE SCALE GENOMIC DNA]</scope>
</reference>
<evidence type="ECO:0000313" key="3">
    <source>
        <dbReference type="Proteomes" id="UP000228934"/>
    </source>
</evidence>
<protein>
    <submittedName>
        <fullName evidence="2">Uncharacterized protein</fullName>
    </submittedName>
</protein>
<dbReference type="OrthoDB" id="9909204at2759"/>
<gene>
    <name evidence="2" type="ORF">AB205_0158490</name>
</gene>
<dbReference type="AlphaFoldDB" id="A0A2G9RYZ6"/>
<feature type="non-terminal residue" evidence="2">
    <location>
        <position position="202"/>
    </location>
</feature>
<proteinExistence type="predicted"/>
<evidence type="ECO:0000313" key="2">
    <source>
        <dbReference type="EMBL" id="PIO33116.1"/>
    </source>
</evidence>
<dbReference type="Proteomes" id="UP000228934">
    <property type="component" value="Unassembled WGS sequence"/>
</dbReference>
<dbReference type="EMBL" id="KV927797">
    <property type="protein sequence ID" value="PIO33116.1"/>
    <property type="molecule type" value="Genomic_DNA"/>
</dbReference>
<sequence>DPRAIPDQKWLYSEVIYFSLLASESGEYFHQALKRWSSNQLFATIRLAHSLVDQCYMLFGEVQPLIKICTELALPCIPEGHDDFTPPFNVNQVVSLVWLFEDDPVDFCEHYRPPNKPPLPSDTSLPKCMFPHHPCQPQLHTLLPTKYSYPVSAPCTYPAFNPPASSQLPTNPQDLPPATVTSSLPYPNPSFQSAAPLTYSAS</sequence>
<feature type="non-terminal residue" evidence="2">
    <location>
        <position position="1"/>
    </location>
</feature>
<organism evidence="2 3">
    <name type="scientific">Aquarana catesbeiana</name>
    <name type="common">American bullfrog</name>
    <name type="synonym">Rana catesbeiana</name>
    <dbReference type="NCBI Taxonomy" id="8400"/>
    <lineage>
        <taxon>Eukaryota</taxon>
        <taxon>Metazoa</taxon>
        <taxon>Chordata</taxon>
        <taxon>Craniata</taxon>
        <taxon>Vertebrata</taxon>
        <taxon>Euteleostomi</taxon>
        <taxon>Amphibia</taxon>
        <taxon>Batrachia</taxon>
        <taxon>Anura</taxon>
        <taxon>Neobatrachia</taxon>
        <taxon>Ranoidea</taxon>
        <taxon>Ranidae</taxon>
        <taxon>Aquarana</taxon>
    </lineage>
</organism>
<feature type="region of interest" description="Disordered" evidence="1">
    <location>
        <begin position="164"/>
        <end position="202"/>
    </location>
</feature>